<protein>
    <submittedName>
        <fullName evidence="2">Uncharacterized protein</fullName>
    </submittedName>
</protein>
<organism evidence="2 3">
    <name type="scientific">Roseivirga seohaensis subsp. aquiponti</name>
    <dbReference type="NCBI Taxonomy" id="1566026"/>
    <lineage>
        <taxon>Bacteria</taxon>
        <taxon>Pseudomonadati</taxon>
        <taxon>Bacteroidota</taxon>
        <taxon>Cytophagia</taxon>
        <taxon>Cytophagales</taxon>
        <taxon>Roseivirgaceae</taxon>
        <taxon>Roseivirga</taxon>
    </lineage>
</organism>
<feature type="transmembrane region" description="Helical" evidence="1">
    <location>
        <begin position="85"/>
        <end position="107"/>
    </location>
</feature>
<gene>
    <name evidence="2" type="ORF">OB69_08145</name>
</gene>
<keyword evidence="1" id="KW-1133">Transmembrane helix</keyword>
<name>A0A0L8ALP7_9BACT</name>
<dbReference type="AlphaFoldDB" id="A0A0L8ALP7"/>
<reference evidence="3" key="1">
    <citation type="submission" date="2014-11" db="EMBL/GenBank/DDBJ databases">
        <title>Genome sequencing of Roseivirga sp. D-25.</title>
        <authorList>
            <person name="Selvaratnam C."/>
            <person name="Thevarajoo S."/>
            <person name="Goh K.M."/>
            <person name="Eee R."/>
            <person name="Chan K.-G."/>
            <person name="Chong C.S."/>
        </authorList>
    </citation>
    <scope>NUCLEOTIDE SEQUENCE [LARGE SCALE GENOMIC DNA]</scope>
    <source>
        <strain evidence="3">D-25</strain>
    </source>
</reference>
<evidence type="ECO:0000256" key="1">
    <source>
        <dbReference type="SAM" id="Phobius"/>
    </source>
</evidence>
<proteinExistence type="predicted"/>
<evidence type="ECO:0000313" key="2">
    <source>
        <dbReference type="EMBL" id="KOF03259.1"/>
    </source>
</evidence>
<keyword evidence="1" id="KW-0472">Membrane</keyword>
<dbReference type="OrthoDB" id="1525231at2"/>
<dbReference type="EMBL" id="JSVA01000008">
    <property type="protein sequence ID" value="KOF03259.1"/>
    <property type="molecule type" value="Genomic_DNA"/>
</dbReference>
<dbReference type="PATRIC" id="fig|1566026.4.peg.3463"/>
<accession>A0A0L8ALP7</accession>
<keyword evidence="1" id="KW-0812">Transmembrane</keyword>
<feature type="transmembrane region" description="Helical" evidence="1">
    <location>
        <begin position="7"/>
        <end position="33"/>
    </location>
</feature>
<feature type="transmembrane region" description="Helical" evidence="1">
    <location>
        <begin position="45"/>
        <end position="64"/>
    </location>
</feature>
<sequence length="118" mass="12746">MKTFINIILTIVIAFILGLFLPWWSVMIAGFIMGAVVGLKKASSFFVPFLAIALLWIVNAWFLAQPNDFTMTKKIAVLLPLEGNTFLLFLITGIVGGIAAGVAGVFGNQCKQLIAGKK</sequence>
<comment type="caution">
    <text evidence="2">The sequence shown here is derived from an EMBL/GenBank/DDBJ whole genome shotgun (WGS) entry which is preliminary data.</text>
</comment>
<dbReference type="RefSeq" id="WP_053223205.1">
    <property type="nucleotide sequence ID" value="NZ_JSVA01000008.1"/>
</dbReference>
<keyword evidence="3" id="KW-1185">Reference proteome</keyword>
<evidence type="ECO:0000313" key="3">
    <source>
        <dbReference type="Proteomes" id="UP000036908"/>
    </source>
</evidence>
<dbReference type="Proteomes" id="UP000036908">
    <property type="component" value="Unassembled WGS sequence"/>
</dbReference>